<dbReference type="PATRIC" id="fig|1423813.3.peg.2429"/>
<dbReference type="InterPro" id="IPR015943">
    <property type="entry name" value="WD40/YVTN_repeat-like_dom_sf"/>
</dbReference>
<dbReference type="InterPro" id="IPR050282">
    <property type="entry name" value="Cycloisomerase_2"/>
</dbReference>
<protein>
    <submittedName>
        <fullName evidence="2">6-phosphogluconolactonase</fullName>
    </submittedName>
</protein>
<evidence type="ECO:0000313" key="3">
    <source>
        <dbReference type="Proteomes" id="UP000051733"/>
    </source>
</evidence>
<reference evidence="2 3" key="1">
    <citation type="journal article" date="2015" name="Genome Announc.">
        <title>Expanding the biotechnology potential of lactobacilli through comparative genomics of 213 strains and associated genera.</title>
        <authorList>
            <person name="Sun Z."/>
            <person name="Harris H.M."/>
            <person name="McCann A."/>
            <person name="Guo C."/>
            <person name="Argimon S."/>
            <person name="Zhang W."/>
            <person name="Yang X."/>
            <person name="Jeffery I.B."/>
            <person name="Cooney J.C."/>
            <person name="Kagawa T.F."/>
            <person name="Liu W."/>
            <person name="Song Y."/>
            <person name="Salvetti E."/>
            <person name="Wrobel A."/>
            <person name="Rasinkangas P."/>
            <person name="Parkhill J."/>
            <person name="Rea M.C."/>
            <person name="O'Sullivan O."/>
            <person name="Ritari J."/>
            <person name="Douillard F.P."/>
            <person name="Paul Ross R."/>
            <person name="Yang R."/>
            <person name="Briner A.E."/>
            <person name="Felis G.E."/>
            <person name="de Vos W.M."/>
            <person name="Barrangou R."/>
            <person name="Klaenhammer T.R."/>
            <person name="Caufield P.W."/>
            <person name="Cui Y."/>
            <person name="Zhang H."/>
            <person name="O'Toole P.W."/>
        </authorList>
    </citation>
    <scope>NUCLEOTIDE SEQUENCE [LARGE SCALE GENOMIC DNA]</scope>
    <source>
        <strain evidence="2 3">DSM 20634</strain>
    </source>
</reference>
<dbReference type="Gene3D" id="2.130.10.10">
    <property type="entry name" value="YVTN repeat-like/Quinoprotein amine dehydrogenase"/>
    <property type="match status" value="1"/>
</dbReference>
<dbReference type="GO" id="GO:0005829">
    <property type="term" value="C:cytosol"/>
    <property type="evidence" value="ECO:0007669"/>
    <property type="project" value="TreeGrafter"/>
</dbReference>
<dbReference type="AlphaFoldDB" id="A0A0R2A6D7"/>
<name>A0A0R2A6D7_9LACO</name>
<comment type="caution">
    <text evidence="2">The sequence shown here is derived from an EMBL/GenBank/DDBJ whole genome shotgun (WGS) entry which is preliminary data.</text>
</comment>
<accession>A0A0R2A6D7</accession>
<evidence type="ECO:0000256" key="1">
    <source>
        <dbReference type="ARBA" id="ARBA00005564"/>
    </source>
</evidence>
<evidence type="ECO:0000313" key="2">
    <source>
        <dbReference type="EMBL" id="KRM62319.1"/>
    </source>
</evidence>
<dbReference type="Proteomes" id="UP000051733">
    <property type="component" value="Unassembled WGS sequence"/>
</dbReference>
<proteinExistence type="inferred from homology"/>
<keyword evidence="3" id="KW-1185">Reference proteome</keyword>
<dbReference type="PANTHER" id="PTHR30344">
    <property type="entry name" value="6-PHOSPHOGLUCONOLACTONASE-RELATED"/>
    <property type="match status" value="1"/>
</dbReference>
<dbReference type="STRING" id="1423813.FC26_GL002382"/>
<sequence>MVLWKQQICYAAYQNDHFQGIATIELTPSPTMPSTTTQLTIPSTLVIDDSRNLLISGHDATGSVTVFHIGVSGQLTQTDSVVHQGLPGPLQEQNMSHIKGCNLTPDSQLIVCDSGMDLTVIYHISDEGTLLAKSRYQSSDGFGPHTIQFHPDGQTAYLIGDFQNKIEVLRYVAETAQLEKIQTVATVPPEWPGHNRVTAILVSQDGHYVYATNAGHNTIVVFKILSNGTLEPVQQISTLGELPQDLSFSQNDHYLICINQLTNDLTLFNRCANDGKLSLQQSHVACPAGTCIRHY</sequence>
<dbReference type="InterPro" id="IPR019405">
    <property type="entry name" value="Lactonase_7-beta_prop"/>
</dbReference>
<dbReference type="SUPFAM" id="SSF51004">
    <property type="entry name" value="C-terminal (heme d1) domain of cytochrome cd1-nitrite reductase"/>
    <property type="match status" value="1"/>
</dbReference>
<comment type="similarity">
    <text evidence="1">Belongs to the cycloisomerase 2 family.</text>
</comment>
<dbReference type="PANTHER" id="PTHR30344:SF1">
    <property type="entry name" value="6-PHOSPHOGLUCONOLACTONASE"/>
    <property type="match status" value="1"/>
</dbReference>
<dbReference type="Pfam" id="PF10282">
    <property type="entry name" value="Lactonase"/>
    <property type="match status" value="1"/>
</dbReference>
<dbReference type="GO" id="GO:0017057">
    <property type="term" value="F:6-phosphogluconolactonase activity"/>
    <property type="evidence" value="ECO:0007669"/>
    <property type="project" value="TreeGrafter"/>
</dbReference>
<dbReference type="InterPro" id="IPR011048">
    <property type="entry name" value="Haem_d1_sf"/>
</dbReference>
<gene>
    <name evidence="2" type="ORF">FC26_GL002382</name>
</gene>
<organism evidence="2 3">
    <name type="scientific">Paucilactobacillus vaccinostercus DSM 20634</name>
    <dbReference type="NCBI Taxonomy" id="1423813"/>
    <lineage>
        <taxon>Bacteria</taxon>
        <taxon>Bacillati</taxon>
        <taxon>Bacillota</taxon>
        <taxon>Bacilli</taxon>
        <taxon>Lactobacillales</taxon>
        <taxon>Lactobacillaceae</taxon>
        <taxon>Paucilactobacillus</taxon>
    </lineage>
</organism>
<dbReference type="EMBL" id="AYYY01000006">
    <property type="protein sequence ID" value="KRM62319.1"/>
    <property type="molecule type" value="Genomic_DNA"/>
</dbReference>